<evidence type="ECO:0000256" key="1">
    <source>
        <dbReference type="SAM" id="MobiDB-lite"/>
    </source>
</evidence>
<dbReference type="Pfam" id="PF18885">
    <property type="entry name" value="DUF5648"/>
    <property type="match status" value="1"/>
</dbReference>
<evidence type="ECO:0000259" key="3">
    <source>
        <dbReference type="Pfam" id="PF18885"/>
    </source>
</evidence>
<evidence type="ECO:0000313" key="5">
    <source>
        <dbReference type="Proteomes" id="UP000284706"/>
    </source>
</evidence>
<feature type="signal peptide" evidence="2">
    <location>
        <begin position="1"/>
        <end position="21"/>
    </location>
</feature>
<dbReference type="Proteomes" id="UP000284706">
    <property type="component" value="Unassembled WGS sequence"/>
</dbReference>
<dbReference type="InParanoid" id="A0A409YKA0"/>
<reference evidence="4 5" key="1">
    <citation type="journal article" date="2018" name="Evol. Lett.">
        <title>Horizontal gene cluster transfer increased hallucinogenic mushroom diversity.</title>
        <authorList>
            <person name="Reynolds H.T."/>
            <person name="Vijayakumar V."/>
            <person name="Gluck-Thaler E."/>
            <person name="Korotkin H.B."/>
            <person name="Matheny P.B."/>
            <person name="Slot J.C."/>
        </authorList>
    </citation>
    <scope>NUCLEOTIDE SEQUENCE [LARGE SCALE GENOMIC DNA]</scope>
    <source>
        <strain evidence="4 5">SRW20</strain>
    </source>
</reference>
<organism evidence="4 5">
    <name type="scientific">Gymnopilus dilepis</name>
    <dbReference type="NCBI Taxonomy" id="231916"/>
    <lineage>
        <taxon>Eukaryota</taxon>
        <taxon>Fungi</taxon>
        <taxon>Dikarya</taxon>
        <taxon>Basidiomycota</taxon>
        <taxon>Agaricomycotina</taxon>
        <taxon>Agaricomycetes</taxon>
        <taxon>Agaricomycetidae</taxon>
        <taxon>Agaricales</taxon>
        <taxon>Agaricineae</taxon>
        <taxon>Hymenogastraceae</taxon>
        <taxon>Gymnopilus</taxon>
    </lineage>
</organism>
<evidence type="ECO:0000256" key="2">
    <source>
        <dbReference type="SAM" id="SignalP"/>
    </source>
</evidence>
<comment type="caution">
    <text evidence="4">The sequence shown here is derived from an EMBL/GenBank/DDBJ whole genome shotgun (WGS) entry which is preliminary data.</text>
</comment>
<gene>
    <name evidence="4" type="ORF">CVT26_007887</name>
</gene>
<feature type="domain" description="DUF5648" evidence="3">
    <location>
        <begin position="59"/>
        <end position="187"/>
    </location>
</feature>
<name>A0A409YKA0_9AGAR</name>
<keyword evidence="5" id="KW-1185">Reference proteome</keyword>
<evidence type="ECO:0000313" key="4">
    <source>
        <dbReference type="EMBL" id="PPR03481.1"/>
    </source>
</evidence>
<keyword evidence="2" id="KW-0732">Signal</keyword>
<dbReference type="InterPro" id="IPR043708">
    <property type="entry name" value="DUF5648"/>
</dbReference>
<accession>A0A409YKA0</accession>
<dbReference type="EMBL" id="NHYE01000735">
    <property type="protein sequence ID" value="PPR03481.1"/>
    <property type="molecule type" value="Genomic_DNA"/>
</dbReference>
<sequence length="196" mass="20981">MKAVLCILSILLALTATLVTGNQMNMDDSSKKPGYGKKGGGKGGKKGDCANSTTSVPYIQAFSPQIKAHTLDTRAAFVNADTTQGDWQFQGKVFRAWETQQPSTVPLNRFLTQVNQDYIFSTISSVSGYDANGVVGYVYPTQICDSVPLLGAYNQAAGDHYYTTDVGEHNSLTSSGWSDAGISGYVLPLHDCSCKS</sequence>
<feature type="region of interest" description="Disordered" evidence="1">
    <location>
        <begin position="23"/>
        <end position="48"/>
    </location>
</feature>
<dbReference type="OrthoDB" id="9971254at2759"/>
<protein>
    <recommendedName>
        <fullName evidence="3">DUF5648 domain-containing protein</fullName>
    </recommendedName>
</protein>
<dbReference type="AlphaFoldDB" id="A0A409YKA0"/>
<proteinExistence type="predicted"/>
<feature type="chain" id="PRO_5019140627" description="DUF5648 domain-containing protein" evidence="2">
    <location>
        <begin position="22"/>
        <end position="196"/>
    </location>
</feature>